<sequence length="276" mass="31421">MSEFKERLEELSSKAEDIIDSIGQPLKPYIPVIGRFLIVATFLEDALRISTQWEDQVLFMEQRRNFPSFLSHLFLGLNVIIMTAGSIMVIAKRYQNYAVYGLLSTVVAQALGYGLVFNFQFFLRNLSVIGGLVMVLSDSMQQKKRQMFAALPQLSETDKRTYLQLAGRILLIFLFIGSAFHGEWSFTRVIVSLLGLVACIMVAVGFKARWSAMFLVLFLSVFNILINNFWSVSHSYFKRDFLKYDFFQTLSIVGGFLLLVNMGPGGYSIDEKKKAF</sequence>
<keyword evidence="5 6" id="KW-0472">Membrane</keyword>
<evidence type="ECO:0000256" key="1">
    <source>
        <dbReference type="ARBA" id="ARBA00004141"/>
    </source>
</evidence>
<keyword evidence="8" id="KW-1185">Reference proteome</keyword>
<evidence type="ECO:0000256" key="2">
    <source>
        <dbReference type="ARBA" id="ARBA00006945"/>
    </source>
</evidence>
<reference evidence="7" key="2">
    <citation type="submission" date="2023-02" db="EMBL/GenBank/DDBJ databases">
        <authorList>
            <consortium name="DOE Joint Genome Institute"/>
            <person name="Mondo S.J."/>
            <person name="Chang Y."/>
            <person name="Wang Y."/>
            <person name="Ahrendt S."/>
            <person name="Andreopoulos W."/>
            <person name="Barry K."/>
            <person name="Beard J."/>
            <person name="Benny G.L."/>
            <person name="Blankenship S."/>
            <person name="Bonito G."/>
            <person name="Cuomo C."/>
            <person name="Desiro A."/>
            <person name="Gervers K.A."/>
            <person name="Hundley H."/>
            <person name="Kuo A."/>
            <person name="LaButti K."/>
            <person name="Lang B.F."/>
            <person name="Lipzen A."/>
            <person name="O'Donnell K."/>
            <person name="Pangilinan J."/>
            <person name="Reynolds N."/>
            <person name="Sandor L."/>
            <person name="Smith M.W."/>
            <person name="Tsang A."/>
            <person name="Grigoriev I.V."/>
            <person name="Stajich J.E."/>
            <person name="Spatafora J.W."/>
        </authorList>
    </citation>
    <scope>NUCLEOTIDE SEQUENCE</scope>
    <source>
        <strain evidence="7">RSA 2281</strain>
    </source>
</reference>
<organism evidence="7 8">
    <name type="scientific">Phascolomyces articulosus</name>
    <dbReference type="NCBI Taxonomy" id="60185"/>
    <lineage>
        <taxon>Eukaryota</taxon>
        <taxon>Fungi</taxon>
        <taxon>Fungi incertae sedis</taxon>
        <taxon>Mucoromycota</taxon>
        <taxon>Mucoromycotina</taxon>
        <taxon>Mucoromycetes</taxon>
        <taxon>Mucorales</taxon>
        <taxon>Lichtheimiaceae</taxon>
        <taxon>Phascolomyces</taxon>
    </lineage>
</organism>
<feature type="transmembrane region" description="Helical" evidence="6">
    <location>
        <begin position="161"/>
        <end position="180"/>
    </location>
</feature>
<reference evidence="7" key="1">
    <citation type="journal article" date="2022" name="IScience">
        <title>Evolution of zygomycete secretomes and the origins of terrestrial fungal ecologies.</title>
        <authorList>
            <person name="Chang Y."/>
            <person name="Wang Y."/>
            <person name="Mondo S."/>
            <person name="Ahrendt S."/>
            <person name="Andreopoulos W."/>
            <person name="Barry K."/>
            <person name="Beard J."/>
            <person name="Benny G.L."/>
            <person name="Blankenship S."/>
            <person name="Bonito G."/>
            <person name="Cuomo C."/>
            <person name="Desiro A."/>
            <person name="Gervers K.A."/>
            <person name="Hundley H."/>
            <person name="Kuo A."/>
            <person name="LaButti K."/>
            <person name="Lang B.F."/>
            <person name="Lipzen A."/>
            <person name="O'Donnell K."/>
            <person name="Pangilinan J."/>
            <person name="Reynolds N."/>
            <person name="Sandor L."/>
            <person name="Smith M.E."/>
            <person name="Tsang A."/>
            <person name="Grigoriev I.V."/>
            <person name="Stajich J.E."/>
            <person name="Spatafora J.W."/>
        </authorList>
    </citation>
    <scope>NUCLEOTIDE SEQUENCE</scope>
    <source>
        <strain evidence="7">RSA 2281</strain>
    </source>
</reference>
<evidence type="ECO:0000256" key="4">
    <source>
        <dbReference type="ARBA" id="ARBA00022989"/>
    </source>
</evidence>
<comment type="similarity">
    <text evidence="2">Belongs to the SURF4 family.</text>
</comment>
<feature type="transmembrane region" description="Helical" evidence="6">
    <location>
        <begin position="186"/>
        <end position="206"/>
    </location>
</feature>
<dbReference type="Proteomes" id="UP001209540">
    <property type="component" value="Unassembled WGS sequence"/>
</dbReference>
<feature type="transmembrane region" description="Helical" evidence="6">
    <location>
        <begin position="69"/>
        <end position="90"/>
    </location>
</feature>
<feature type="transmembrane region" description="Helical" evidence="6">
    <location>
        <begin position="122"/>
        <end position="140"/>
    </location>
</feature>
<feature type="transmembrane region" description="Helical" evidence="6">
    <location>
        <begin position="250"/>
        <end position="269"/>
    </location>
</feature>
<accession>A0AAD5JV86</accession>
<evidence type="ECO:0000313" key="8">
    <source>
        <dbReference type="Proteomes" id="UP001209540"/>
    </source>
</evidence>
<evidence type="ECO:0000256" key="6">
    <source>
        <dbReference type="SAM" id="Phobius"/>
    </source>
</evidence>
<dbReference type="InterPro" id="IPR002995">
    <property type="entry name" value="Surf4"/>
</dbReference>
<name>A0AAD5JV86_9FUNG</name>
<evidence type="ECO:0000313" key="7">
    <source>
        <dbReference type="EMBL" id="KAI9243483.1"/>
    </source>
</evidence>
<protein>
    <submittedName>
        <fullName evidence="7">SURF4 family-domain-containing protein</fullName>
    </submittedName>
</protein>
<gene>
    <name evidence="7" type="ORF">BDA99DRAFT_530255</name>
</gene>
<comment type="caution">
    <text evidence="7">The sequence shown here is derived from an EMBL/GenBank/DDBJ whole genome shotgun (WGS) entry which is preliminary data.</text>
</comment>
<feature type="transmembrane region" description="Helical" evidence="6">
    <location>
        <begin position="97"/>
        <end position="116"/>
    </location>
</feature>
<dbReference type="EMBL" id="JAIXMP010000071">
    <property type="protein sequence ID" value="KAI9243483.1"/>
    <property type="molecule type" value="Genomic_DNA"/>
</dbReference>
<dbReference type="Pfam" id="PF02077">
    <property type="entry name" value="SURF4"/>
    <property type="match status" value="1"/>
</dbReference>
<feature type="transmembrane region" description="Helical" evidence="6">
    <location>
        <begin position="213"/>
        <end position="230"/>
    </location>
</feature>
<comment type="subcellular location">
    <subcellularLocation>
        <location evidence="1">Membrane</location>
        <topology evidence="1">Multi-pass membrane protein</topology>
    </subcellularLocation>
</comment>
<proteinExistence type="inferred from homology"/>
<keyword evidence="4 6" id="KW-1133">Transmembrane helix</keyword>
<dbReference type="GO" id="GO:0016020">
    <property type="term" value="C:membrane"/>
    <property type="evidence" value="ECO:0007669"/>
    <property type="project" value="UniProtKB-SubCell"/>
</dbReference>
<evidence type="ECO:0000256" key="3">
    <source>
        <dbReference type="ARBA" id="ARBA00022692"/>
    </source>
</evidence>
<keyword evidence="3 6" id="KW-0812">Transmembrane</keyword>
<evidence type="ECO:0000256" key="5">
    <source>
        <dbReference type="ARBA" id="ARBA00023136"/>
    </source>
</evidence>
<dbReference type="AlphaFoldDB" id="A0AAD5JV86"/>